<keyword evidence="1" id="KW-0812">Transmembrane</keyword>
<dbReference type="AlphaFoldDB" id="D2PP69"/>
<keyword evidence="3" id="KW-1185">Reference proteome</keyword>
<dbReference type="KEGG" id="kfl:Kfla_5659"/>
<dbReference type="HOGENOM" id="CLU_1523232_0_0_11"/>
<gene>
    <name evidence="2" type="ordered locus">Kfla_5659</name>
</gene>
<proteinExistence type="predicted"/>
<organism evidence="2 3">
    <name type="scientific">Kribbella flavida (strain DSM 17836 / JCM 10339 / NBRC 14399)</name>
    <dbReference type="NCBI Taxonomy" id="479435"/>
    <lineage>
        <taxon>Bacteria</taxon>
        <taxon>Bacillati</taxon>
        <taxon>Actinomycetota</taxon>
        <taxon>Actinomycetes</taxon>
        <taxon>Propionibacteriales</taxon>
        <taxon>Kribbellaceae</taxon>
        <taxon>Kribbella</taxon>
    </lineage>
</organism>
<evidence type="ECO:0000256" key="1">
    <source>
        <dbReference type="SAM" id="Phobius"/>
    </source>
</evidence>
<feature type="transmembrane region" description="Helical" evidence="1">
    <location>
        <begin position="35"/>
        <end position="54"/>
    </location>
</feature>
<evidence type="ECO:0000313" key="2">
    <source>
        <dbReference type="EMBL" id="ADB34665.1"/>
    </source>
</evidence>
<keyword evidence="1" id="KW-1133">Transmembrane helix</keyword>
<sequence>MQTRPRMPTWVTFLLGGVPFGVVMGAFIKQDDGSWTEAVVGGVLIGIFFGAAMVRLGVTWDRATAEAEGELPEDKLAAAYRAADGGPIPEDPEVRAAARRIALAFASFSSGRMRRFTLVMLVVLIDVTVVAAILDSPWVLVYTVFFSGVFAVLWWTPRRSRRRAEELSRAPATTSQ</sequence>
<dbReference type="Proteomes" id="UP000007967">
    <property type="component" value="Chromosome"/>
</dbReference>
<feature type="transmembrane region" description="Helical" evidence="1">
    <location>
        <begin position="116"/>
        <end position="133"/>
    </location>
</feature>
<feature type="transmembrane region" description="Helical" evidence="1">
    <location>
        <begin position="139"/>
        <end position="156"/>
    </location>
</feature>
<evidence type="ECO:0000313" key="3">
    <source>
        <dbReference type="Proteomes" id="UP000007967"/>
    </source>
</evidence>
<dbReference type="STRING" id="479435.Kfla_5659"/>
<name>D2PP69_KRIFD</name>
<reference evidence="3" key="1">
    <citation type="submission" date="2009-09" db="EMBL/GenBank/DDBJ databases">
        <title>The complete genome of Kribbella flavida DSM 17836.</title>
        <authorList>
            <consortium name="US DOE Joint Genome Institute (JGI-PGF)"/>
            <person name="Lucas S."/>
            <person name="Copeland A."/>
            <person name="Lapidus A."/>
            <person name="Glavina del Rio T."/>
            <person name="Dalin E."/>
            <person name="Tice H."/>
            <person name="Bruce D."/>
            <person name="Goodwin L."/>
            <person name="Pitluck S."/>
            <person name="Kyrpides N."/>
            <person name="Mavromatis K."/>
            <person name="Ivanova N."/>
            <person name="Saunders E."/>
            <person name="Brettin T."/>
            <person name="Detter J.C."/>
            <person name="Han C."/>
            <person name="Larimer F."/>
            <person name="Land M."/>
            <person name="Hauser L."/>
            <person name="Markowitz V."/>
            <person name="Cheng J.-F."/>
            <person name="Hugenholtz P."/>
            <person name="Woyke T."/>
            <person name="Wu D."/>
            <person name="Pukall R."/>
            <person name="Klenk H.-P."/>
            <person name="Eisen J.A."/>
        </authorList>
    </citation>
    <scope>NUCLEOTIDE SEQUENCE [LARGE SCALE GENOMIC DNA]</scope>
    <source>
        <strain evidence="3">DSM 17836 / JCM 10339 / NBRC 14399</strain>
    </source>
</reference>
<keyword evidence="1" id="KW-0472">Membrane</keyword>
<dbReference type="EMBL" id="CP001736">
    <property type="protein sequence ID" value="ADB34665.1"/>
    <property type="molecule type" value="Genomic_DNA"/>
</dbReference>
<protein>
    <submittedName>
        <fullName evidence="2">Uncharacterized protein</fullName>
    </submittedName>
</protein>
<accession>D2PP69</accession>
<reference evidence="2 3" key="2">
    <citation type="journal article" date="2010" name="Stand. Genomic Sci.">
        <title>Complete genome sequence of Kribbella flavida type strain (IFO 14399).</title>
        <authorList>
            <person name="Pukall R."/>
            <person name="Lapidus A."/>
            <person name="Glavina Del Rio T."/>
            <person name="Copeland A."/>
            <person name="Tice H."/>
            <person name="Cheng J.-F."/>
            <person name="Lucas S."/>
            <person name="Chen F."/>
            <person name="Nolan M."/>
            <person name="LaButti K."/>
            <person name="Pati A."/>
            <person name="Ivanova N."/>
            <person name="Mavrommatis K."/>
            <person name="Mikhailova N."/>
            <person name="Pitluck S."/>
            <person name="Bruce D."/>
            <person name="Goodwin L."/>
            <person name="Land M."/>
            <person name="Hauser L."/>
            <person name="Chang Y.-J."/>
            <person name="Jeffries C.D."/>
            <person name="Chen A."/>
            <person name="Palaniappan K."/>
            <person name="Chain P."/>
            <person name="Rohde M."/>
            <person name="Goeker M."/>
            <person name="Bristow J."/>
            <person name="Eisen J.A."/>
            <person name="Markowitz V."/>
            <person name="Hugenholtz P."/>
            <person name="Kyrpides N.C."/>
            <person name="Klenk H.-P."/>
            <person name="Brettin T."/>
        </authorList>
    </citation>
    <scope>NUCLEOTIDE SEQUENCE [LARGE SCALE GENOMIC DNA]</scope>
    <source>
        <strain evidence="3">DSM 17836 / JCM 10339 / NBRC 14399</strain>
    </source>
</reference>
<dbReference type="RefSeq" id="WP_012923219.1">
    <property type="nucleotide sequence ID" value="NC_013729.1"/>
</dbReference>